<evidence type="ECO:0000313" key="1">
    <source>
        <dbReference type="EMBL" id="OGZ78781.1"/>
    </source>
</evidence>
<reference evidence="1 2" key="1">
    <citation type="journal article" date="2016" name="Nat. Commun.">
        <title>Thousands of microbial genomes shed light on interconnected biogeochemical processes in an aquifer system.</title>
        <authorList>
            <person name="Anantharaman K."/>
            <person name="Brown C.T."/>
            <person name="Hug L.A."/>
            <person name="Sharon I."/>
            <person name="Castelle C.J."/>
            <person name="Probst A.J."/>
            <person name="Thomas B.C."/>
            <person name="Singh A."/>
            <person name="Wilkins M.J."/>
            <person name="Karaoz U."/>
            <person name="Brodie E.L."/>
            <person name="Williams K.H."/>
            <person name="Hubbard S.S."/>
            <person name="Banfield J.F."/>
        </authorList>
    </citation>
    <scope>NUCLEOTIDE SEQUENCE [LARGE SCALE GENOMIC DNA]</scope>
</reference>
<name>A0A1G2IWL0_9BACT</name>
<sequence>MDDKTLKILSKSAAATGIIILLSNYYVDIPKKHNDKIDNLHNYFYKQIEPDFVFEKWQGSYRFEKASTLPERKNETFIVPAVMVSDTAGTMVVHIEPISIEIFASQNSLLGYKTNFDLPRDERLN</sequence>
<dbReference type="Proteomes" id="UP000178650">
    <property type="component" value="Unassembled WGS sequence"/>
</dbReference>
<dbReference type="AlphaFoldDB" id="A0A1G2IWL0"/>
<accession>A0A1G2IWL0</accession>
<organism evidence="1 2">
    <name type="scientific">Candidatus Staskawiczbacteria bacterium RIFOXYB1_FULL_37_44</name>
    <dbReference type="NCBI Taxonomy" id="1802223"/>
    <lineage>
        <taxon>Bacteria</taxon>
        <taxon>Candidatus Staskawicziibacteriota</taxon>
    </lineage>
</organism>
<gene>
    <name evidence="1" type="ORF">A2358_00650</name>
</gene>
<dbReference type="EMBL" id="MHPJ01000014">
    <property type="protein sequence ID" value="OGZ78781.1"/>
    <property type="molecule type" value="Genomic_DNA"/>
</dbReference>
<comment type="caution">
    <text evidence="1">The sequence shown here is derived from an EMBL/GenBank/DDBJ whole genome shotgun (WGS) entry which is preliminary data.</text>
</comment>
<proteinExistence type="predicted"/>
<dbReference type="STRING" id="1802223.A2358_00650"/>
<evidence type="ECO:0000313" key="2">
    <source>
        <dbReference type="Proteomes" id="UP000178650"/>
    </source>
</evidence>
<protein>
    <submittedName>
        <fullName evidence="1">Uncharacterized protein</fullName>
    </submittedName>
</protein>